<feature type="domain" description="Enoyl reductase (ER)" evidence="3">
    <location>
        <begin position="10"/>
        <end position="313"/>
    </location>
</feature>
<dbReference type="EMBL" id="VDFN01000006">
    <property type="protein sequence ID" value="MQS45388.1"/>
    <property type="molecule type" value="Genomic_DNA"/>
</dbReference>
<accession>A0ABW9P838</accession>
<comment type="caution">
    <text evidence="4">The sequence shown here is derived from an EMBL/GenBank/DDBJ whole genome shotgun (WGS) entry which is preliminary data.</text>
</comment>
<keyword evidence="1" id="KW-0521">NADP</keyword>
<dbReference type="Pfam" id="PF08240">
    <property type="entry name" value="ADH_N"/>
    <property type="match status" value="1"/>
</dbReference>
<dbReference type="Gene3D" id="3.40.50.720">
    <property type="entry name" value="NAD(P)-binding Rossmann-like Domain"/>
    <property type="match status" value="1"/>
</dbReference>
<reference evidence="4 5" key="1">
    <citation type="journal article" date="2019" name="Syst. Appl. Microbiol.">
        <title>Polyphasic characterization of two novel Lactobacillus spp. isolated from blown salami packages: Description of Lactobacillus halodurans sp. nov. and Lactobacillus salsicarnum sp. nov.</title>
        <authorList>
            <person name="Schuster J.A."/>
            <person name="Klingl A."/>
            <person name="Vogel R.F."/>
            <person name="Ehrmann M.A."/>
        </authorList>
    </citation>
    <scope>NUCLEOTIDE SEQUENCE [LARGE SCALE GENOMIC DNA]</scope>
    <source>
        <strain evidence="4 5">TMW 1.2098</strain>
    </source>
</reference>
<keyword evidence="2" id="KW-0560">Oxidoreductase</keyword>
<evidence type="ECO:0000313" key="4">
    <source>
        <dbReference type="EMBL" id="MQS45388.1"/>
    </source>
</evidence>
<evidence type="ECO:0000256" key="1">
    <source>
        <dbReference type="ARBA" id="ARBA00022857"/>
    </source>
</evidence>
<keyword evidence="5" id="KW-1185">Reference proteome</keyword>
<dbReference type="SUPFAM" id="SSF50129">
    <property type="entry name" value="GroES-like"/>
    <property type="match status" value="1"/>
</dbReference>
<dbReference type="InterPro" id="IPR013154">
    <property type="entry name" value="ADH-like_N"/>
</dbReference>
<dbReference type="InterPro" id="IPR020843">
    <property type="entry name" value="ER"/>
</dbReference>
<dbReference type="Pfam" id="PF13602">
    <property type="entry name" value="ADH_zinc_N_2"/>
    <property type="match status" value="1"/>
</dbReference>
<dbReference type="PANTHER" id="PTHR48106:SF18">
    <property type="entry name" value="QUINONE OXIDOREDUCTASE PIG3"/>
    <property type="match status" value="1"/>
</dbReference>
<gene>
    <name evidence="4" type="ORF">FHL03_07815</name>
</gene>
<evidence type="ECO:0000259" key="3">
    <source>
        <dbReference type="SMART" id="SM00829"/>
    </source>
</evidence>
<evidence type="ECO:0000256" key="2">
    <source>
        <dbReference type="ARBA" id="ARBA00023002"/>
    </source>
</evidence>
<dbReference type="SUPFAM" id="SSF51735">
    <property type="entry name" value="NAD(P)-binding Rossmann-fold domains"/>
    <property type="match status" value="1"/>
</dbReference>
<name>A0ABW9P838_9LACO</name>
<evidence type="ECO:0000313" key="5">
    <source>
        <dbReference type="Proteomes" id="UP000436655"/>
    </source>
</evidence>
<organism evidence="4 5">
    <name type="scientific">Companilactobacillus mishanensis</name>
    <dbReference type="NCBI Taxonomy" id="2486008"/>
    <lineage>
        <taxon>Bacteria</taxon>
        <taxon>Bacillati</taxon>
        <taxon>Bacillota</taxon>
        <taxon>Bacilli</taxon>
        <taxon>Lactobacillales</taxon>
        <taxon>Lactobacillaceae</taxon>
        <taxon>Companilactobacillus</taxon>
    </lineage>
</organism>
<dbReference type="Proteomes" id="UP000436655">
    <property type="component" value="Unassembled WGS sequence"/>
</dbReference>
<dbReference type="InterPro" id="IPR011032">
    <property type="entry name" value="GroES-like_sf"/>
</dbReference>
<proteinExistence type="predicted"/>
<sequence length="316" mass="34654">MKSVVIEKAGGPEVLDIKERPIPEATKDETVIQIHAFTVHRYEVLTREGGSPSVKFPRVIGVEAVGEVYQPAENSNLKKGQKVVSFNGGLGRAFDGSYQEYALIPNNFVYPVDFDGSWTELASIPETFYTAFGALKSMHLAKGQSLLVRGGTTGVGMAALVLAKAMGLTVGSTTRQSAREPELTKMGANDVILDKDGKLQTDKRYDNAIDLVGVSASVDTLSHVNQGGFYSLVGMVNGEWIWKEFDPFTNLAGKFATVYDSTNVDQYLVNEMFDLINKNHLQIPIAKVFKLDQIQDAHEYVMEKNRPLGQVVVSND</sequence>
<dbReference type="SMART" id="SM00829">
    <property type="entry name" value="PKS_ER"/>
    <property type="match status" value="1"/>
</dbReference>
<dbReference type="PANTHER" id="PTHR48106">
    <property type="entry name" value="QUINONE OXIDOREDUCTASE PIG3-RELATED"/>
    <property type="match status" value="1"/>
</dbReference>
<protein>
    <submittedName>
        <fullName evidence="4">Zinc-binding dehydrogenase</fullName>
    </submittedName>
</protein>
<dbReference type="InterPro" id="IPR036291">
    <property type="entry name" value="NAD(P)-bd_dom_sf"/>
</dbReference>
<dbReference type="RefSeq" id="WP_125703993.1">
    <property type="nucleotide sequence ID" value="NZ_JBHTOO010000029.1"/>
</dbReference>
<dbReference type="Gene3D" id="3.90.180.10">
    <property type="entry name" value="Medium-chain alcohol dehydrogenases, catalytic domain"/>
    <property type="match status" value="1"/>
</dbReference>